<dbReference type="Proteomes" id="UP001596053">
    <property type="component" value="Unassembled WGS sequence"/>
</dbReference>
<dbReference type="EMBL" id="JBHSLW010000014">
    <property type="protein sequence ID" value="MFC5420388.1"/>
    <property type="molecule type" value="Genomic_DNA"/>
</dbReference>
<protein>
    <submittedName>
        <fullName evidence="1">Abi family protein</fullName>
    </submittedName>
</protein>
<comment type="caution">
    <text evidence="1">The sequence shown here is derived from an EMBL/GenBank/DDBJ whole genome shotgun (WGS) entry which is preliminary data.</text>
</comment>
<evidence type="ECO:0000313" key="1">
    <source>
        <dbReference type="EMBL" id="MFC5420388.1"/>
    </source>
</evidence>
<gene>
    <name evidence="1" type="ORF">ACFPOB_12545</name>
</gene>
<evidence type="ECO:0000313" key="2">
    <source>
        <dbReference type="Proteomes" id="UP001596053"/>
    </source>
</evidence>
<sequence length="223" mass="25022">MTEVADMEAALSLERFARYVAWAGGDRARALELYALNTRISEALYTPLQVLELALRNRVHTVMSAAHGERWFEADDLLQAPHQREQVEVALAELAKDSKQPLPGRVVAALTFSFWTAMVSPAYEDLWRSTLSPIAAKPDGKRLSRKQLSRPLTPIRLLRNRIAHHEPILHWNTQKHHAAMTEITSWLSPAAAAWCATVDRYPSVYPAGGYHLEPAPDPDIDAE</sequence>
<organism evidence="1 2">
    <name type="scientific">Bosea eneae</name>
    <dbReference type="NCBI Taxonomy" id="151454"/>
    <lineage>
        <taxon>Bacteria</taxon>
        <taxon>Pseudomonadati</taxon>
        <taxon>Pseudomonadota</taxon>
        <taxon>Alphaproteobacteria</taxon>
        <taxon>Hyphomicrobiales</taxon>
        <taxon>Boseaceae</taxon>
        <taxon>Bosea</taxon>
    </lineage>
</organism>
<name>A0ABW0IQ41_9HYPH</name>
<dbReference type="RefSeq" id="WP_377798763.1">
    <property type="nucleotide sequence ID" value="NZ_JBHSLW010000014.1"/>
</dbReference>
<keyword evidence="2" id="KW-1185">Reference proteome</keyword>
<reference evidence="2" key="1">
    <citation type="journal article" date="2019" name="Int. J. Syst. Evol. Microbiol.">
        <title>The Global Catalogue of Microorganisms (GCM) 10K type strain sequencing project: providing services to taxonomists for standard genome sequencing and annotation.</title>
        <authorList>
            <consortium name="The Broad Institute Genomics Platform"/>
            <consortium name="The Broad Institute Genome Sequencing Center for Infectious Disease"/>
            <person name="Wu L."/>
            <person name="Ma J."/>
        </authorList>
    </citation>
    <scope>NUCLEOTIDE SEQUENCE [LARGE SCALE GENOMIC DNA]</scope>
    <source>
        <strain evidence="2">NCAIM B.01391</strain>
    </source>
</reference>
<accession>A0ABW0IQ41</accession>
<proteinExistence type="predicted"/>